<name>A0ABP5ZFM4_STRLO</name>
<organism evidence="2 3">
    <name type="scientific">Streptomyces longisporus</name>
    <dbReference type="NCBI Taxonomy" id="1948"/>
    <lineage>
        <taxon>Bacteria</taxon>
        <taxon>Bacillati</taxon>
        <taxon>Actinomycetota</taxon>
        <taxon>Actinomycetes</taxon>
        <taxon>Kitasatosporales</taxon>
        <taxon>Streptomycetaceae</taxon>
        <taxon>Streptomyces</taxon>
    </lineage>
</organism>
<feature type="region of interest" description="Disordered" evidence="1">
    <location>
        <begin position="28"/>
        <end position="47"/>
    </location>
</feature>
<dbReference type="EMBL" id="BAAASG010000010">
    <property type="protein sequence ID" value="GAA2497754.1"/>
    <property type="molecule type" value="Genomic_DNA"/>
</dbReference>
<reference evidence="3" key="1">
    <citation type="journal article" date="2019" name="Int. J. Syst. Evol. Microbiol.">
        <title>The Global Catalogue of Microorganisms (GCM) 10K type strain sequencing project: providing services to taxonomists for standard genome sequencing and annotation.</title>
        <authorList>
            <consortium name="The Broad Institute Genomics Platform"/>
            <consortium name="The Broad Institute Genome Sequencing Center for Infectious Disease"/>
            <person name="Wu L."/>
            <person name="Ma J."/>
        </authorList>
    </citation>
    <scope>NUCLEOTIDE SEQUENCE [LARGE SCALE GENOMIC DNA]</scope>
    <source>
        <strain evidence="3">JCM 4395</strain>
    </source>
</reference>
<comment type="caution">
    <text evidence="2">The sequence shown here is derived from an EMBL/GenBank/DDBJ whole genome shotgun (WGS) entry which is preliminary data.</text>
</comment>
<protein>
    <submittedName>
        <fullName evidence="2">Uncharacterized protein</fullName>
    </submittedName>
</protein>
<evidence type="ECO:0000313" key="2">
    <source>
        <dbReference type="EMBL" id="GAA2497754.1"/>
    </source>
</evidence>
<gene>
    <name evidence="2" type="ORF">GCM10010276_43670</name>
</gene>
<sequence>MRAGVVGIRRTQEGVRVEGVTVGNPELVRPQNVRRPPPPQHLRHHHRAVRPLVLLQERGQQAAGGEA</sequence>
<evidence type="ECO:0000313" key="3">
    <source>
        <dbReference type="Proteomes" id="UP001501777"/>
    </source>
</evidence>
<evidence type="ECO:0000256" key="1">
    <source>
        <dbReference type="SAM" id="MobiDB-lite"/>
    </source>
</evidence>
<dbReference type="Proteomes" id="UP001501777">
    <property type="component" value="Unassembled WGS sequence"/>
</dbReference>
<keyword evidence="3" id="KW-1185">Reference proteome</keyword>
<accession>A0ABP5ZFM4</accession>
<proteinExistence type="predicted"/>